<accession>A0A0G0UFR2</accession>
<evidence type="ECO:0000256" key="9">
    <source>
        <dbReference type="ARBA" id="ARBA00022842"/>
    </source>
</evidence>
<dbReference type="GO" id="GO:0016787">
    <property type="term" value="F:hydrolase activity"/>
    <property type="evidence" value="ECO:0007669"/>
    <property type="project" value="UniProtKB-KW"/>
</dbReference>
<dbReference type="SUPFAM" id="SSF52540">
    <property type="entry name" value="P-loop containing nucleoside triphosphate hydrolases"/>
    <property type="match status" value="1"/>
</dbReference>
<evidence type="ECO:0000256" key="4">
    <source>
        <dbReference type="ARBA" id="ARBA00022490"/>
    </source>
</evidence>
<dbReference type="NCBIfam" id="TIGR00150">
    <property type="entry name" value="T6A_YjeE"/>
    <property type="match status" value="1"/>
</dbReference>
<dbReference type="AlphaFoldDB" id="A0A0G0UFR2"/>
<dbReference type="GO" id="GO:0005737">
    <property type="term" value="C:cytoplasm"/>
    <property type="evidence" value="ECO:0007669"/>
    <property type="project" value="UniProtKB-SubCell"/>
</dbReference>
<comment type="subcellular location">
    <subcellularLocation>
        <location evidence="1">Cytoplasm</location>
    </subcellularLocation>
</comment>
<keyword evidence="7" id="KW-0547">Nucleotide-binding</keyword>
<keyword evidence="11" id="KW-0378">Hydrolase</keyword>
<evidence type="ECO:0000256" key="6">
    <source>
        <dbReference type="ARBA" id="ARBA00022723"/>
    </source>
</evidence>
<dbReference type="InterPro" id="IPR027417">
    <property type="entry name" value="P-loop_NTPase"/>
</dbReference>
<dbReference type="Proteomes" id="UP000034616">
    <property type="component" value="Unassembled WGS sequence"/>
</dbReference>
<keyword evidence="5" id="KW-0819">tRNA processing</keyword>
<keyword evidence="9" id="KW-0460">Magnesium</keyword>
<name>A0A0G0UFR2_9BACT</name>
<dbReference type="InterPro" id="IPR003442">
    <property type="entry name" value="T6A_TsaE"/>
</dbReference>
<comment type="similarity">
    <text evidence="2">Belongs to the TsaE family.</text>
</comment>
<dbReference type="GO" id="GO:0002949">
    <property type="term" value="P:tRNA threonylcarbamoyladenosine modification"/>
    <property type="evidence" value="ECO:0007669"/>
    <property type="project" value="InterPro"/>
</dbReference>
<gene>
    <name evidence="11" type="ORF">UU35_C0001G0009</name>
</gene>
<evidence type="ECO:0000313" key="12">
    <source>
        <dbReference type="Proteomes" id="UP000034616"/>
    </source>
</evidence>
<proteinExistence type="inferred from homology"/>
<dbReference type="Pfam" id="PF02367">
    <property type="entry name" value="TsaE"/>
    <property type="match status" value="1"/>
</dbReference>
<evidence type="ECO:0000256" key="1">
    <source>
        <dbReference type="ARBA" id="ARBA00004496"/>
    </source>
</evidence>
<keyword evidence="6" id="KW-0479">Metal-binding</keyword>
<evidence type="ECO:0000313" key="11">
    <source>
        <dbReference type="EMBL" id="KKR87728.1"/>
    </source>
</evidence>
<evidence type="ECO:0000256" key="10">
    <source>
        <dbReference type="ARBA" id="ARBA00032441"/>
    </source>
</evidence>
<dbReference type="GO" id="GO:0005524">
    <property type="term" value="F:ATP binding"/>
    <property type="evidence" value="ECO:0007669"/>
    <property type="project" value="UniProtKB-KW"/>
</dbReference>
<reference evidence="11 12" key="1">
    <citation type="journal article" date="2015" name="Nature">
        <title>rRNA introns, odd ribosomes, and small enigmatic genomes across a large radiation of phyla.</title>
        <authorList>
            <person name="Brown C.T."/>
            <person name="Hug L.A."/>
            <person name="Thomas B.C."/>
            <person name="Sharon I."/>
            <person name="Castelle C.J."/>
            <person name="Singh A."/>
            <person name="Wilkins M.J."/>
            <person name="Williams K.H."/>
            <person name="Banfield J.F."/>
        </authorList>
    </citation>
    <scope>NUCLEOTIDE SEQUENCE [LARGE SCALE GENOMIC DNA]</scope>
</reference>
<dbReference type="PANTHER" id="PTHR33540:SF2">
    <property type="entry name" value="TRNA THREONYLCARBAMOYLADENOSINE BIOSYNTHESIS PROTEIN TSAE"/>
    <property type="match status" value="1"/>
</dbReference>
<dbReference type="GO" id="GO:0046872">
    <property type="term" value="F:metal ion binding"/>
    <property type="evidence" value="ECO:0007669"/>
    <property type="project" value="UniProtKB-KW"/>
</dbReference>
<evidence type="ECO:0000256" key="3">
    <source>
        <dbReference type="ARBA" id="ARBA00019010"/>
    </source>
</evidence>
<evidence type="ECO:0000256" key="5">
    <source>
        <dbReference type="ARBA" id="ARBA00022694"/>
    </source>
</evidence>
<sequence>MKYFSSSSEETQKIAADFVSQLHGGETIALEGNLGSGKTTFVQGIARALGITNLVCSPTFTVLQSYKTNHETIHELIHIDAYRLRKPEDILNLGLEDWMGRDDVVLFIEWPQIVSGVHLESDYEIQFSEADSSGSRTITIQSI</sequence>
<keyword evidence="4" id="KW-0963">Cytoplasm</keyword>
<evidence type="ECO:0000256" key="8">
    <source>
        <dbReference type="ARBA" id="ARBA00022840"/>
    </source>
</evidence>
<dbReference type="Gene3D" id="3.40.50.300">
    <property type="entry name" value="P-loop containing nucleotide triphosphate hydrolases"/>
    <property type="match status" value="1"/>
</dbReference>
<dbReference type="PANTHER" id="PTHR33540">
    <property type="entry name" value="TRNA THREONYLCARBAMOYLADENOSINE BIOSYNTHESIS PROTEIN TSAE"/>
    <property type="match status" value="1"/>
</dbReference>
<keyword evidence="8" id="KW-0067">ATP-binding</keyword>
<organism evidence="11 12">
    <name type="scientific">Candidatus Uhrbacteria bacterium GW2011_GWC2_41_11</name>
    <dbReference type="NCBI Taxonomy" id="1618985"/>
    <lineage>
        <taxon>Bacteria</taxon>
        <taxon>Candidatus Uhriibacteriota</taxon>
    </lineage>
</organism>
<evidence type="ECO:0000256" key="2">
    <source>
        <dbReference type="ARBA" id="ARBA00007599"/>
    </source>
</evidence>
<dbReference type="EMBL" id="LCAH01000001">
    <property type="protein sequence ID" value="KKR87728.1"/>
    <property type="molecule type" value="Genomic_DNA"/>
</dbReference>
<evidence type="ECO:0000256" key="7">
    <source>
        <dbReference type="ARBA" id="ARBA00022741"/>
    </source>
</evidence>
<comment type="caution">
    <text evidence="11">The sequence shown here is derived from an EMBL/GenBank/DDBJ whole genome shotgun (WGS) entry which is preliminary data.</text>
</comment>
<protein>
    <recommendedName>
        <fullName evidence="3">tRNA threonylcarbamoyladenosine biosynthesis protein TsaE</fullName>
    </recommendedName>
    <alternativeName>
        <fullName evidence="10">t(6)A37 threonylcarbamoyladenosine biosynthesis protein TsaE</fullName>
    </alternativeName>
</protein>